<protein>
    <submittedName>
        <fullName evidence="5">WGS project CCBQ000000000 data, contig 00106</fullName>
    </submittedName>
</protein>
<comment type="caution">
    <text evidence="5">The sequence shown here is derived from an EMBL/GenBank/DDBJ whole genome shotgun (WGS) entry which is preliminary data.</text>
</comment>
<dbReference type="Proteomes" id="UP000031516">
    <property type="component" value="Unassembled WGS sequence"/>
</dbReference>
<feature type="compositionally biased region" description="Polar residues" evidence="3">
    <location>
        <begin position="654"/>
        <end position="672"/>
    </location>
</feature>
<feature type="compositionally biased region" description="Polar residues" evidence="3">
    <location>
        <begin position="817"/>
        <end position="830"/>
    </location>
</feature>
<dbReference type="GO" id="GO:0007120">
    <property type="term" value="P:axial cellular bud site selection"/>
    <property type="evidence" value="ECO:0007669"/>
    <property type="project" value="TreeGrafter"/>
</dbReference>
<dbReference type="PANTHER" id="PTHR36100:SF1">
    <property type="entry name" value="BUD SITE SELECTION PROTEIN 4"/>
    <property type="match status" value="1"/>
</dbReference>
<evidence type="ECO:0000259" key="4">
    <source>
        <dbReference type="PROSITE" id="PS50003"/>
    </source>
</evidence>
<dbReference type="GO" id="GO:0097271">
    <property type="term" value="P:protein localization to bud neck"/>
    <property type="evidence" value="ECO:0007669"/>
    <property type="project" value="TreeGrafter"/>
</dbReference>
<dbReference type="InterPro" id="IPR001849">
    <property type="entry name" value="PH_domain"/>
</dbReference>
<dbReference type="PROSITE" id="PS50003">
    <property type="entry name" value="PH_DOMAIN"/>
    <property type="match status" value="1"/>
</dbReference>
<feature type="domain" description="PH" evidence="4">
    <location>
        <begin position="1084"/>
        <end position="1193"/>
    </location>
</feature>
<dbReference type="Gene3D" id="2.30.29.30">
    <property type="entry name" value="Pleckstrin-homology domain (PH domain)/Phosphotyrosine-binding domain (PTB)"/>
    <property type="match status" value="1"/>
</dbReference>
<dbReference type="OrthoDB" id="2123378at2759"/>
<dbReference type="CDD" id="cd13278">
    <property type="entry name" value="PH_Bud4"/>
    <property type="match status" value="1"/>
</dbReference>
<proteinExistence type="predicted"/>
<evidence type="ECO:0000256" key="2">
    <source>
        <dbReference type="ARBA" id="ARBA00023306"/>
    </source>
</evidence>
<evidence type="ECO:0000256" key="1">
    <source>
        <dbReference type="ARBA" id="ARBA00022618"/>
    </source>
</evidence>
<feature type="compositionally biased region" description="Polar residues" evidence="3">
    <location>
        <begin position="40"/>
        <end position="54"/>
    </location>
</feature>
<dbReference type="EMBL" id="CCBQ010000037">
    <property type="protein sequence ID" value="CDO94359.1"/>
    <property type="molecule type" value="Genomic_DNA"/>
</dbReference>
<keyword evidence="2" id="KW-0131">Cell cycle</keyword>
<dbReference type="AlphaFoldDB" id="A0A0A8L846"/>
<evidence type="ECO:0000313" key="6">
    <source>
        <dbReference type="Proteomes" id="UP000031516"/>
    </source>
</evidence>
<dbReference type="SMART" id="SM00233">
    <property type="entry name" value="PH"/>
    <property type="match status" value="1"/>
</dbReference>
<dbReference type="GO" id="GO:0005525">
    <property type="term" value="F:GTP binding"/>
    <property type="evidence" value="ECO:0007669"/>
    <property type="project" value="TreeGrafter"/>
</dbReference>
<reference evidence="5 6" key="1">
    <citation type="submission" date="2014-03" db="EMBL/GenBank/DDBJ databases">
        <title>The genome of Kluyveromyces dobzhanskii.</title>
        <authorList>
            <person name="Nystedt B."/>
            <person name="Astrom S."/>
        </authorList>
    </citation>
    <scope>NUCLEOTIDE SEQUENCE [LARGE SCALE GENOMIC DNA]</scope>
    <source>
        <strain evidence="5 6">CBS 2104</strain>
    </source>
</reference>
<feature type="region of interest" description="Disordered" evidence="3">
    <location>
        <begin position="788"/>
        <end position="837"/>
    </location>
</feature>
<organism evidence="5 6">
    <name type="scientific">Kluyveromyces dobzhanskii CBS 2104</name>
    <dbReference type="NCBI Taxonomy" id="1427455"/>
    <lineage>
        <taxon>Eukaryota</taxon>
        <taxon>Fungi</taxon>
        <taxon>Dikarya</taxon>
        <taxon>Ascomycota</taxon>
        <taxon>Saccharomycotina</taxon>
        <taxon>Saccharomycetes</taxon>
        <taxon>Saccharomycetales</taxon>
        <taxon>Saccharomycetaceae</taxon>
        <taxon>Kluyveromyces</taxon>
    </lineage>
</organism>
<dbReference type="InterPro" id="IPR011993">
    <property type="entry name" value="PH-like_dom_sf"/>
</dbReference>
<keyword evidence="1" id="KW-0132">Cell division</keyword>
<evidence type="ECO:0000256" key="3">
    <source>
        <dbReference type="SAM" id="MobiDB-lite"/>
    </source>
</evidence>
<keyword evidence="6" id="KW-1185">Reference proteome</keyword>
<feature type="compositionally biased region" description="Polar residues" evidence="3">
    <location>
        <begin position="430"/>
        <end position="445"/>
    </location>
</feature>
<feature type="region of interest" description="Disordered" evidence="3">
    <location>
        <begin position="40"/>
        <end position="70"/>
    </location>
</feature>
<dbReference type="SUPFAM" id="SSF50729">
    <property type="entry name" value="PH domain-like"/>
    <property type="match status" value="1"/>
</dbReference>
<feature type="region of interest" description="Disordered" evidence="3">
    <location>
        <begin position="654"/>
        <end position="674"/>
    </location>
</feature>
<accession>A0A0A8L846</accession>
<sequence>MEVKATTSNPDAMDSLLKEIDDEISHTDEITDDQIAEDQTLASEQTPETVSEINESAEEGLHFDEGANNTADLKDTTVDEEDHDFVENTEDMIHMVEDLDSTPLETAWVKYKYQGAKPIVSKRLISDDVSDTSVADVNSNGRTPSYTSEEITGLELKGNMVTDVSERLSHLLDKKHSENPNVPALKEMLATADEKAMDEETQKEPNMTITIESTEPLFPSNDASSGVIQVEIQPTGGDEANVMDSDEANGLLLGSKIPIIPNVSINKFVDNSSQTRVSSGSSIEDAQDLNTHRLQDKYKLLANGQQMPQLPQLPALTLQDFKSMSTQNLNASRIFSVATTNDNYQSAKEFDLSSIVDPNDLPDEVSLRDLEIPESYGLPTLSTFELNPESLQYSNSMETVQYEKIKFNSENVGDDTVEQSHDVSAEPTYPTDQPGATTGNGTSESAQNRQLLGVSDVTHLQEEETEATRSVASDDSRNEGGSEQHTTSDIVKARLPIELPPLPAMNGLSTMFDEDLFNDQETSHESIELTSAFQRENYLSIWHSQNSGSTISPALSTNSQFSSQVRSSSTSTNHSGNSFKFKSRIISSSYLHKRDKFRQPSDEYVLDVQDDSRLDPLRRNTIMSKRIQQELRTQAKMYPFADKSALDESSELSIHEQTLPSADSSRISQTLPDSPVVMPKETLTLLPAESTQTVFSSFLENFGKDDFEEKLAEESRLNSKKNISVPWGSSRDVSSGTVDIKATQQQIAEVLHSQNEEVVQLGSHLQEVEVLQGNEIEGYDVQRSLSDVSLNTTKRSPVRHVGSPFKMKARQQDLQESHTPSVPSDVQSAPANDELTRAPTTSMASVYLENSFEHNPELQDHGKLYLKLKFAKNLSLQQIKHHNARYSLEFDNGKEVVETPWETLPEDGNIKMDQEFEVNMDSIDISLFITLKIRYVSPKNQLEEVVERVPIKKRFGFGKTKYRHEKKYVTKQLRYDEWDFIFAKDGSYARCQVNVDRNTLKQVQYKRKELQFALINEWERDYDHKIAEKYQEAEIWKLPRKQPTRACTITADVMYIPRTSSMERFPKNLKSVEKCCQKYLEQQKIKKEGFLWQEGGDVEGMLKRRYMELSGTELIAHDEFTKKPQTLLNLLNVVDIYVDGKTATGKQMRNFTEMVLFSDCFKLLFSNDEVINFNADSNTLKHEWVQILTRVVELNKFHQPWIKRTFENEQYNIEM</sequence>
<gene>
    <name evidence="5" type="ORF">KLDO_g2627</name>
</gene>
<dbReference type="GO" id="GO:0000142">
    <property type="term" value="C:cellular bud neck contractile ring"/>
    <property type="evidence" value="ECO:0007669"/>
    <property type="project" value="TreeGrafter"/>
</dbReference>
<feature type="region of interest" description="Disordered" evidence="3">
    <location>
        <begin position="459"/>
        <end position="491"/>
    </location>
</feature>
<feature type="region of interest" description="Disordered" evidence="3">
    <location>
        <begin position="415"/>
        <end position="445"/>
    </location>
</feature>
<name>A0A0A8L846_9SACH</name>
<dbReference type="InterPro" id="IPR052007">
    <property type="entry name" value="Bud4"/>
</dbReference>
<dbReference type="Pfam" id="PF00169">
    <property type="entry name" value="PH"/>
    <property type="match status" value="1"/>
</dbReference>
<feature type="compositionally biased region" description="Basic and acidic residues" evidence="3">
    <location>
        <begin position="472"/>
        <end position="482"/>
    </location>
</feature>
<dbReference type="PANTHER" id="PTHR36100">
    <property type="entry name" value="BUD SITE SELECTION PROTEIN 4"/>
    <property type="match status" value="1"/>
</dbReference>
<evidence type="ECO:0000313" key="5">
    <source>
        <dbReference type="EMBL" id="CDO94359.1"/>
    </source>
</evidence>